<organism evidence="1 2">
    <name type="scientific">Caerostris darwini</name>
    <dbReference type="NCBI Taxonomy" id="1538125"/>
    <lineage>
        <taxon>Eukaryota</taxon>
        <taxon>Metazoa</taxon>
        <taxon>Ecdysozoa</taxon>
        <taxon>Arthropoda</taxon>
        <taxon>Chelicerata</taxon>
        <taxon>Arachnida</taxon>
        <taxon>Araneae</taxon>
        <taxon>Araneomorphae</taxon>
        <taxon>Entelegynae</taxon>
        <taxon>Araneoidea</taxon>
        <taxon>Araneidae</taxon>
        <taxon>Caerostris</taxon>
    </lineage>
</organism>
<dbReference type="Proteomes" id="UP001054837">
    <property type="component" value="Unassembled WGS sequence"/>
</dbReference>
<evidence type="ECO:0000313" key="1">
    <source>
        <dbReference type="EMBL" id="GIY52889.1"/>
    </source>
</evidence>
<keyword evidence="2" id="KW-1185">Reference proteome</keyword>
<comment type="caution">
    <text evidence="1">The sequence shown here is derived from an EMBL/GenBank/DDBJ whole genome shotgun (WGS) entry which is preliminary data.</text>
</comment>
<reference evidence="1 2" key="1">
    <citation type="submission" date="2021-06" db="EMBL/GenBank/DDBJ databases">
        <title>Caerostris darwini draft genome.</title>
        <authorList>
            <person name="Kono N."/>
            <person name="Arakawa K."/>
        </authorList>
    </citation>
    <scope>NUCLEOTIDE SEQUENCE [LARGE SCALE GENOMIC DNA]</scope>
</reference>
<dbReference type="EMBL" id="BPLQ01010723">
    <property type="protein sequence ID" value="GIY52889.1"/>
    <property type="molecule type" value="Genomic_DNA"/>
</dbReference>
<gene>
    <name evidence="1" type="ORF">CDAR_496731</name>
</gene>
<evidence type="ECO:0000313" key="2">
    <source>
        <dbReference type="Proteomes" id="UP001054837"/>
    </source>
</evidence>
<protein>
    <submittedName>
        <fullName evidence="1">Uncharacterized protein</fullName>
    </submittedName>
</protein>
<name>A0AAV4U521_9ARAC</name>
<sequence>MEIDADMGNGISQIQPGVSSVSTGIRDIEQEKQKCIEFVNTVQDIKMTEETLGLARCMIKMHLADDDQHHEISPYLRKNNIEYFLTTCKRQ</sequence>
<proteinExistence type="predicted"/>
<dbReference type="AlphaFoldDB" id="A0AAV4U521"/>
<accession>A0AAV4U521</accession>